<reference evidence="11 12" key="1">
    <citation type="submission" date="2020-01" db="EMBL/GenBank/DDBJ databases">
        <title>Genome analysis of Anaerocolumna sp. CBA3638.</title>
        <authorList>
            <person name="Kim J."/>
            <person name="Roh S.W."/>
        </authorList>
    </citation>
    <scope>NUCLEOTIDE SEQUENCE [LARGE SCALE GENOMIC DNA]</scope>
    <source>
        <strain evidence="11 12">CBA3638</strain>
    </source>
</reference>
<dbReference type="AlphaFoldDB" id="A0A6P1TMU7"/>
<comment type="catalytic activity">
    <reaction evidence="7">
        <text>L-threonyl-[protein] + ATP = O-phospho-L-threonyl-[protein] + ADP + H(+)</text>
        <dbReference type="Rhea" id="RHEA:46608"/>
        <dbReference type="Rhea" id="RHEA-COMP:11060"/>
        <dbReference type="Rhea" id="RHEA-COMP:11605"/>
        <dbReference type="ChEBI" id="CHEBI:15378"/>
        <dbReference type="ChEBI" id="CHEBI:30013"/>
        <dbReference type="ChEBI" id="CHEBI:30616"/>
        <dbReference type="ChEBI" id="CHEBI:61977"/>
        <dbReference type="ChEBI" id="CHEBI:456216"/>
        <dbReference type="EC" id="2.7.11.1"/>
    </reaction>
</comment>
<proteinExistence type="predicted"/>
<dbReference type="InterPro" id="IPR011009">
    <property type="entry name" value="Kinase-like_dom_sf"/>
</dbReference>
<dbReference type="Proteomes" id="UP000464314">
    <property type="component" value="Chromosome"/>
</dbReference>
<keyword evidence="4 9" id="KW-0547">Nucleotide-binding</keyword>
<dbReference type="RefSeq" id="WP_161838334.1">
    <property type="nucleotide sequence ID" value="NZ_CP048000.1"/>
</dbReference>
<evidence type="ECO:0000256" key="7">
    <source>
        <dbReference type="ARBA" id="ARBA00047899"/>
    </source>
</evidence>
<evidence type="ECO:0000256" key="6">
    <source>
        <dbReference type="ARBA" id="ARBA00022840"/>
    </source>
</evidence>
<accession>A0A6P1TMU7</accession>
<evidence type="ECO:0000313" key="11">
    <source>
        <dbReference type="EMBL" id="QHQ61509.1"/>
    </source>
</evidence>
<feature type="domain" description="Protein kinase" evidence="10">
    <location>
        <begin position="25"/>
        <end position="249"/>
    </location>
</feature>
<keyword evidence="6 9" id="KW-0067">ATP-binding</keyword>
<dbReference type="Pfam" id="PF00069">
    <property type="entry name" value="Pkinase"/>
    <property type="match status" value="1"/>
</dbReference>
<feature type="binding site" evidence="9">
    <location>
        <position position="62"/>
    </location>
    <ligand>
        <name>ATP</name>
        <dbReference type="ChEBI" id="CHEBI:30616"/>
    </ligand>
</feature>
<dbReference type="InterPro" id="IPR020635">
    <property type="entry name" value="Tyr_kinase_cat_dom"/>
</dbReference>
<dbReference type="InterPro" id="IPR017441">
    <property type="entry name" value="Protein_kinase_ATP_BS"/>
</dbReference>
<organism evidence="11 12">
    <name type="scientific">Anaerocolumna sedimenticola</name>
    <dbReference type="NCBI Taxonomy" id="2696063"/>
    <lineage>
        <taxon>Bacteria</taxon>
        <taxon>Bacillati</taxon>
        <taxon>Bacillota</taxon>
        <taxon>Clostridia</taxon>
        <taxon>Lachnospirales</taxon>
        <taxon>Lachnospiraceae</taxon>
        <taxon>Anaerocolumna</taxon>
    </lineage>
</organism>
<dbReference type="PROSITE" id="PS00107">
    <property type="entry name" value="PROTEIN_KINASE_ATP"/>
    <property type="match status" value="1"/>
</dbReference>
<evidence type="ECO:0000256" key="2">
    <source>
        <dbReference type="ARBA" id="ARBA00022527"/>
    </source>
</evidence>
<dbReference type="EC" id="2.7.11.1" evidence="1"/>
<dbReference type="PANTHER" id="PTHR24363">
    <property type="entry name" value="SERINE/THREONINE PROTEIN KINASE"/>
    <property type="match status" value="1"/>
</dbReference>
<keyword evidence="12" id="KW-1185">Reference proteome</keyword>
<dbReference type="CDD" id="cd00180">
    <property type="entry name" value="PKc"/>
    <property type="match status" value="1"/>
</dbReference>
<dbReference type="GO" id="GO:0005524">
    <property type="term" value="F:ATP binding"/>
    <property type="evidence" value="ECO:0007669"/>
    <property type="project" value="UniProtKB-UniRule"/>
</dbReference>
<evidence type="ECO:0000259" key="10">
    <source>
        <dbReference type="PROSITE" id="PS50011"/>
    </source>
</evidence>
<dbReference type="PROSITE" id="PS50011">
    <property type="entry name" value="PROTEIN_KINASE_DOM"/>
    <property type="match status" value="1"/>
</dbReference>
<dbReference type="EMBL" id="CP048000">
    <property type="protein sequence ID" value="QHQ61509.1"/>
    <property type="molecule type" value="Genomic_DNA"/>
</dbReference>
<evidence type="ECO:0000256" key="9">
    <source>
        <dbReference type="PROSITE-ProRule" id="PRU10141"/>
    </source>
</evidence>
<dbReference type="GO" id="GO:0004713">
    <property type="term" value="F:protein tyrosine kinase activity"/>
    <property type="evidence" value="ECO:0007669"/>
    <property type="project" value="InterPro"/>
</dbReference>
<dbReference type="GO" id="GO:0004674">
    <property type="term" value="F:protein serine/threonine kinase activity"/>
    <property type="evidence" value="ECO:0007669"/>
    <property type="project" value="UniProtKB-KW"/>
</dbReference>
<evidence type="ECO:0000313" key="12">
    <source>
        <dbReference type="Proteomes" id="UP000464314"/>
    </source>
</evidence>
<gene>
    <name evidence="11" type="ORF">Ana3638_12590</name>
</gene>
<evidence type="ECO:0000256" key="1">
    <source>
        <dbReference type="ARBA" id="ARBA00012513"/>
    </source>
</evidence>
<evidence type="ECO:0000256" key="5">
    <source>
        <dbReference type="ARBA" id="ARBA00022777"/>
    </source>
</evidence>
<dbReference type="SUPFAM" id="SSF56112">
    <property type="entry name" value="Protein kinase-like (PK-like)"/>
    <property type="match status" value="1"/>
</dbReference>
<dbReference type="SMART" id="SM00219">
    <property type="entry name" value="TyrKc"/>
    <property type="match status" value="1"/>
</dbReference>
<dbReference type="Gene3D" id="1.10.510.10">
    <property type="entry name" value="Transferase(Phosphotransferase) domain 1"/>
    <property type="match status" value="1"/>
</dbReference>
<dbReference type="Gene3D" id="3.30.200.20">
    <property type="entry name" value="Phosphorylase Kinase, domain 1"/>
    <property type="match status" value="1"/>
</dbReference>
<dbReference type="InterPro" id="IPR000719">
    <property type="entry name" value="Prot_kinase_dom"/>
</dbReference>
<keyword evidence="5 11" id="KW-0418">Kinase</keyword>
<comment type="catalytic activity">
    <reaction evidence="8">
        <text>L-seryl-[protein] + ATP = O-phospho-L-seryl-[protein] + ADP + H(+)</text>
        <dbReference type="Rhea" id="RHEA:17989"/>
        <dbReference type="Rhea" id="RHEA-COMP:9863"/>
        <dbReference type="Rhea" id="RHEA-COMP:11604"/>
        <dbReference type="ChEBI" id="CHEBI:15378"/>
        <dbReference type="ChEBI" id="CHEBI:29999"/>
        <dbReference type="ChEBI" id="CHEBI:30616"/>
        <dbReference type="ChEBI" id="CHEBI:83421"/>
        <dbReference type="ChEBI" id="CHEBI:456216"/>
        <dbReference type="EC" id="2.7.11.1"/>
    </reaction>
</comment>
<evidence type="ECO:0000256" key="3">
    <source>
        <dbReference type="ARBA" id="ARBA00022679"/>
    </source>
</evidence>
<sequence length="249" mass="30262">MGLHLKNKNGNLDKYYEENDTIDIYTIQKLLGEGRYGIVYLAVDEDKNKYVVKQLKKEMIKKSKDKLFYEELCLKKLQHPYFPKFISRFKDKDREGYILEYIEGEVFEDILRKKRYQFNREEIYEVCGQLLDMVEILHSCNIVHRDIRLPNIIRKDNKELSLIDFGLARIMDNDHYTKEIDYWYIGDFLIHLYYTTYQKVSRIDKPWFKELDLKPEEKVFLKKLMGIEESYETIHEIRQQLNKIKNSNK</sequence>
<dbReference type="PANTHER" id="PTHR24363:SF0">
    <property type="entry name" value="SERINE_THREONINE KINASE LIKE DOMAIN CONTAINING 1"/>
    <property type="match status" value="1"/>
</dbReference>
<name>A0A6P1TMU7_9FIRM</name>
<protein>
    <recommendedName>
        <fullName evidence="1">non-specific serine/threonine protein kinase</fullName>
        <ecNumber evidence="1">2.7.11.1</ecNumber>
    </recommendedName>
</protein>
<evidence type="ECO:0000256" key="4">
    <source>
        <dbReference type="ARBA" id="ARBA00022741"/>
    </source>
</evidence>
<dbReference type="KEGG" id="anr:Ana3638_12590"/>
<evidence type="ECO:0000256" key="8">
    <source>
        <dbReference type="ARBA" id="ARBA00048679"/>
    </source>
</evidence>
<keyword evidence="3" id="KW-0808">Transferase</keyword>
<keyword evidence="2" id="KW-0723">Serine/threonine-protein kinase</keyword>